<keyword evidence="4 9" id="KW-0812">Transmembrane</keyword>
<dbReference type="EMBL" id="OVEO01000009">
    <property type="protein sequence ID" value="SPQ98424.1"/>
    <property type="molecule type" value="Genomic_DNA"/>
</dbReference>
<dbReference type="GO" id="GO:0015075">
    <property type="term" value="F:monoatomic ion transmembrane transporter activity"/>
    <property type="evidence" value="ECO:0007669"/>
    <property type="project" value="InterPro"/>
</dbReference>
<organism evidence="10 11">
    <name type="scientific">Plasmodiophora brassicae</name>
    <name type="common">Clubroot disease agent</name>
    <dbReference type="NCBI Taxonomy" id="37360"/>
    <lineage>
        <taxon>Eukaryota</taxon>
        <taxon>Sar</taxon>
        <taxon>Rhizaria</taxon>
        <taxon>Endomyxa</taxon>
        <taxon>Phytomyxea</taxon>
        <taxon>Plasmodiophorida</taxon>
        <taxon>Plasmodiophoridae</taxon>
        <taxon>Plasmodiophora</taxon>
    </lineage>
</organism>
<dbReference type="PANTHER" id="PTHR11153:SF37">
    <property type="entry name" value="SIDOREFLEXIN"/>
    <property type="match status" value="1"/>
</dbReference>
<evidence type="ECO:0000256" key="7">
    <source>
        <dbReference type="ARBA" id="ARBA00023128"/>
    </source>
</evidence>
<evidence type="ECO:0000256" key="1">
    <source>
        <dbReference type="ARBA" id="ARBA00004225"/>
    </source>
</evidence>
<dbReference type="PANTHER" id="PTHR11153">
    <property type="entry name" value="SIDEROFLEXIN"/>
    <property type="match status" value="1"/>
</dbReference>
<keyword evidence="3" id="KW-0813">Transport</keyword>
<evidence type="ECO:0000256" key="2">
    <source>
        <dbReference type="ARBA" id="ARBA00005974"/>
    </source>
</evidence>
<accession>A0A3P3YE62</accession>
<sequence length="403" mass="44431">MDEGSYWSRVRRLFRLLDPRLCLLTDADIRRAQARRRRTQDDQVVVEAVVHPDTGLPIRRPFSMPFIVPCNMTIDALMLVAARHGVFASMAAQLINQTYNAAHYYENRNATNAAERTRETVEGFLGAIAGSFASILALHRLPPHPLYSLFIPFAAVAAADVINLGTVRRREYLSGIQVRDRDGHVLGLSRIAGAAAVASCIAGRVLVLVPILGLPPVAIHALDRTGWFKRHPRWRIPVLVGMVGVAIQVSVPLVFALFQQKASIDVGYLEGEFSGRCHADGSPVDRDGAQSSQTVTGSCLHQRGRRVRRSAQAHDKGGTCEYVAGHDGSAGQEHVDERVGHGRLAELRIRLLLQLPLPSGGCDVASWRRTPTSELDVIRLVNEDLYERPMGLKVIKEDTERCL</sequence>
<comment type="similarity">
    <text evidence="2">Belongs to the sideroflexin family.</text>
</comment>
<protein>
    <submittedName>
        <fullName evidence="10">Uncharacterized protein</fullName>
    </submittedName>
</protein>
<evidence type="ECO:0000256" key="6">
    <source>
        <dbReference type="ARBA" id="ARBA00022989"/>
    </source>
</evidence>
<comment type="subcellular location">
    <subcellularLocation>
        <location evidence="1">Mitochondrion membrane</location>
        <topology evidence="1">Multi-pass membrane protein</topology>
    </subcellularLocation>
</comment>
<name>A0A3P3YE62_PLABS</name>
<dbReference type="Pfam" id="PF03820">
    <property type="entry name" value="SFXNs"/>
    <property type="match status" value="1"/>
</dbReference>
<evidence type="ECO:0000256" key="3">
    <source>
        <dbReference type="ARBA" id="ARBA00022448"/>
    </source>
</evidence>
<keyword evidence="5" id="KW-0029">Amino-acid transport</keyword>
<keyword evidence="6 9" id="KW-1133">Transmembrane helix</keyword>
<dbReference type="GO" id="GO:1990542">
    <property type="term" value="P:mitochondrial transmembrane transport"/>
    <property type="evidence" value="ECO:0007669"/>
    <property type="project" value="TreeGrafter"/>
</dbReference>
<evidence type="ECO:0000256" key="5">
    <source>
        <dbReference type="ARBA" id="ARBA00022970"/>
    </source>
</evidence>
<dbReference type="InterPro" id="IPR004686">
    <property type="entry name" value="Mtc"/>
</dbReference>
<gene>
    <name evidence="10" type="ORF">PLBR_LOCUS5639</name>
</gene>
<keyword evidence="7 10" id="KW-0496">Mitochondrion</keyword>
<dbReference type="Proteomes" id="UP000290189">
    <property type="component" value="Unassembled WGS sequence"/>
</dbReference>
<dbReference type="GO" id="GO:0006865">
    <property type="term" value="P:amino acid transport"/>
    <property type="evidence" value="ECO:0007669"/>
    <property type="project" value="UniProtKB-KW"/>
</dbReference>
<evidence type="ECO:0000256" key="8">
    <source>
        <dbReference type="ARBA" id="ARBA00023136"/>
    </source>
</evidence>
<evidence type="ECO:0000313" key="10">
    <source>
        <dbReference type="EMBL" id="SPQ98424.1"/>
    </source>
</evidence>
<dbReference type="AlphaFoldDB" id="A0A3P3YE62"/>
<evidence type="ECO:0000256" key="9">
    <source>
        <dbReference type="SAM" id="Phobius"/>
    </source>
</evidence>
<reference evidence="10 11" key="1">
    <citation type="submission" date="2018-03" db="EMBL/GenBank/DDBJ databases">
        <authorList>
            <person name="Fogelqvist J."/>
        </authorList>
    </citation>
    <scope>NUCLEOTIDE SEQUENCE [LARGE SCALE GENOMIC DNA]</scope>
</reference>
<dbReference type="GO" id="GO:0005743">
    <property type="term" value="C:mitochondrial inner membrane"/>
    <property type="evidence" value="ECO:0007669"/>
    <property type="project" value="TreeGrafter"/>
</dbReference>
<feature type="transmembrane region" description="Helical" evidence="9">
    <location>
        <begin position="123"/>
        <end position="141"/>
    </location>
</feature>
<feature type="transmembrane region" description="Helical" evidence="9">
    <location>
        <begin position="147"/>
        <end position="167"/>
    </location>
</feature>
<evidence type="ECO:0000256" key="4">
    <source>
        <dbReference type="ARBA" id="ARBA00022692"/>
    </source>
</evidence>
<keyword evidence="8 9" id="KW-0472">Membrane</keyword>
<proteinExistence type="inferred from homology"/>
<feature type="transmembrane region" description="Helical" evidence="9">
    <location>
        <begin position="188"/>
        <end position="214"/>
    </location>
</feature>
<geneLocation type="mitochondrion" evidence="10"/>
<evidence type="ECO:0000313" key="11">
    <source>
        <dbReference type="Proteomes" id="UP000290189"/>
    </source>
</evidence>
<feature type="transmembrane region" description="Helical" evidence="9">
    <location>
        <begin position="234"/>
        <end position="258"/>
    </location>
</feature>